<accession>A0A6G1L0Q6</accession>
<keyword evidence="2 4" id="KW-0863">Zinc-finger</keyword>
<proteinExistence type="predicted"/>
<protein>
    <recommendedName>
        <fullName evidence="6">MYND-type domain-containing protein</fullName>
    </recommendedName>
</protein>
<feature type="region of interest" description="Disordered" evidence="5">
    <location>
        <begin position="238"/>
        <end position="264"/>
    </location>
</feature>
<evidence type="ECO:0000313" key="7">
    <source>
        <dbReference type="EMBL" id="KAF2766119.1"/>
    </source>
</evidence>
<feature type="region of interest" description="Disordered" evidence="5">
    <location>
        <begin position="62"/>
        <end position="85"/>
    </location>
</feature>
<dbReference type="Proteomes" id="UP000799436">
    <property type="component" value="Unassembled WGS sequence"/>
</dbReference>
<organism evidence="7 8">
    <name type="scientific">Teratosphaeria nubilosa</name>
    <dbReference type="NCBI Taxonomy" id="161662"/>
    <lineage>
        <taxon>Eukaryota</taxon>
        <taxon>Fungi</taxon>
        <taxon>Dikarya</taxon>
        <taxon>Ascomycota</taxon>
        <taxon>Pezizomycotina</taxon>
        <taxon>Dothideomycetes</taxon>
        <taxon>Dothideomycetidae</taxon>
        <taxon>Mycosphaerellales</taxon>
        <taxon>Teratosphaeriaceae</taxon>
        <taxon>Teratosphaeria</taxon>
    </lineage>
</organism>
<feature type="domain" description="MYND-type" evidence="6">
    <location>
        <begin position="188"/>
        <end position="232"/>
    </location>
</feature>
<keyword evidence="1" id="KW-0479">Metal-binding</keyword>
<evidence type="ECO:0000256" key="1">
    <source>
        <dbReference type="ARBA" id="ARBA00022723"/>
    </source>
</evidence>
<feature type="domain" description="MYND-type" evidence="6">
    <location>
        <begin position="125"/>
        <end position="167"/>
    </location>
</feature>
<evidence type="ECO:0000256" key="2">
    <source>
        <dbReference type="ARBA" id="ARBA00022771"/>
    </source>
</evidence>
<dbReference type="PROSITE" id="PS01360">
    <property type="entry name" value="ZF_MYND_1"/>
    <property type="match status" value="3"/>
</dbReference>
<evidence type="ECO:0000256" key="4">
    <source>
        <dbReference type="PROSITE-ProRule" id="PRU00134"/>
    </source>
</evidence>
<feature type="region of interest" description="Disordered" evidence="5">
    <location>
        <begin position="396"/>
        <end position="417"/>
    </location>
</feature>
<keyword evidence="8" id="KW-1185">Reference proteome</keyword>
<dbReference type="EMBL" id="ML995877">
    <property type="protein sequence ID" value="KAF2766119.1"/>
    <property type="molecule type" value="Genomic_DNA"/>
</dbReference>
<feature type="domain" description="MYND-type" evidence="6">
    <location>
        <begin position="342"/>
        <end position="386"/>
    </location>
</feature>
<dbReference type="GO" id="GO:0008270">
    <property type="term" value="F:zinc ion binding"/>
    <property type="evidence" value="ECO:0007669"/>
    <property type="project" value="UniProtKB-KW"/>
</dbReference>
<dbReference type="OrthoDB" id="341421at2759"/>
<sequence>MVSSPCTIPVMNRRWGCDCAMNPVHSDCGGVIKARELMIFLAGLHPSCSLRPLDSKQYNWKDRKDLKRPGGPLDWSKKPAKQHRRSTTPLTIVNGVVTAFLDADDDQEEDEDDSHVYRAPKGWTCEVCGDDQDESGEALVLCHICGKAGYCSSRCMRSDRVRHSPHCKRPVPPHFDVSKITNDPKAQCDNCCDLQSKNDLPALVLCSRCGKAQYCSVQCQEEHYREHQNLPCKRSEMTDVKQETGSKAHHTLHNSADDGPEDETPWYRIPDSLAGWYRCSNCTSTKHRDGGSLSLCRTCGNAQYCSLRYRRAHKEKHLPRCRPPRTPKFDTSKRSENLNAKCNNCMAGREKVVDYGPLVLCPVCGKTKYCSSPCQENHYVEHQHLCYASAKDESSGDDSYSDSENGNRSDTSEGFYDEDSQQDNIFTYSVANEHLQRVYDPESRYHGSVANLLVDNHVGDIRGFRPWQLRHVEYLVVFGEQSPPAWVHSQDLLGAH</sequence>
<evidence type="ECO:0000313" key="8">
    <source>
        <dbReference type="Proteomes" id="UP000799436"/>
    </source>
</evidence>
<reference evidence="7" key="1">
    <citation type="journal article" date="2020" name="Stud. Mycol.">
        <title>101 Dothideomycetes genomes: a test case for predicting lifestyles and emergence of pathogens.</title>
        <authorList>
            <person name="Haridas S."/>
            <person name="Albert R."/>
            <person name="Binder M."/>
            <person name="Bloem J."/>
            <person name="Labutti K."/>
            <person name="Salamov A."/>
            <person name="Andreopoulos B."/>
            <person name="Baker S."/>
            <person name="Barry K."/>
            <person name="Bills G."/>
            <person name="Bluhm B."/>
            <person name="Cannon C."/>
            <person name="Castanera R."/>
            <person name="Culley D."/>
            <person name="Daum C."/>
            <person name="Ezra D."/>
            <person name="Gonzalez J."/>
            <person name="Henrissat B."/>
            <person name="Kuo A."/>
            <person name="Liang C."/>
            <person name="Lipzen A."/>
            <person name="Lutzoni F."/>
            <person name="Magnuson J."/>
            <person name="Mondo S."/>
            <person name="Nolan M."/>
            <person name="Ohm R."/>
            <person name="Pangilinan J."/>
            <person name="Park H.-J."/>
            <person name="Ramirez L."/>
            <person name="Alfaro M."/>
            <person name="Sun H."/>
            <person name="Tritt A."/>
            <person name="Yoshinaga Y."/>
            <person name="Zwiers L.-H."/>
            <person name="Turgeon B."/>
            <person name="Goodwin S."/>
            <person name="Spatafora J."/>
            <person name="Crous P."/>
            <person name="Grigoriev I."/>
        </authorList>
    </citation>
    <scope>NUCLEOTIDE SEQUENCE</scope>
    <source>
        <strain evidence="7">CBS 116005</strain>
    </source>
</reference>
<keyword evidence="3" id="KW-0862">Zinc</keyword>
<evidence type="ECO:0000259" key="6">
    <source>
        <dbReference type="PROSITE" id="PS50865"/>
    </source>
</evidence>
<dbReference type="PROSITE" id="PS50865">
    <property type="entry name" value="ZF_MYND_2"/>
    <property type="match status" value="3"/>
</dbReference>
<name>A0A6G1L0Q6_9PEZI</name>
<gene>
    <name evidence="7" type="ORF">EJ03DRAFT_191691</name>
</gene>
<evidence type="ECO:0000256" key="3">
    <source>
        <dbReference type="ARBA" id="ARBA00022833"/>
    </source>
</evidence>
<dbReference type="AlphaFoldDB" id="A0A6G1L0Q6"/>
<dbReference type="Gene3D" id="6.10.140.2220">
    <property type="match status" value="3"/>
</dbReference>
<dbReference type="Pfam" id="PF01753">
    <property type="entry name" value="zf-MYND"/>
    <property type="match status" value="3"/>
</dbReference>
<evidence type="ECO:0000256" key="5">
    <source>
        <dbReference type="SAM" id="MobiDB-lite"/>
    </source>
</evidence>
<dbReference type="InterPro" id="IPR002893">
    <property type="entry name" value="Znf_MYND"/>
</dbReference>
<dbReference type="SUPFAM" id="SSF144232">
    <property type="entry name" value="HIT/MYND zinc finger-like"/>
    <property type="match status" value="4"/>
</dbReference>